<protein>
    <submittedName>
        <fullName evidence="2">Uncharacterized protein</fullName>
    </submittedName>
</protein>
<dbReference type="Proteomes" id="UP001379533">
    <property type="component" value="Chromosome"/>
</dbReference>
<keyword evidence="1" id="KW-1133">Transmembrane helix</keyword>
<evidence type="ECO:0000313" key="3">
    <source>
        <dbReference type="Proteomes" id="UP001379533"/>
    </source>
</evidence>
<evidence type="ECO:0000313" key="2">
    <source>
        <dbReference type="EMBL" id="WXA97358.1"/>
    </source>
</evidence>
<evidence type="ECO:0000256" key="1">
    <source>
        <dbReference type="SAM" id="Phobius"/>
    </source>
</evidence>
<keyword evidence="1" id="KW-0812">Transmembrane</keyword>
<dbReference type="RefSeq" id="WP_394847974.1">
    <property type="nucleotide sequence ID" value="NZ_CP089982.1"/>
</dbReference>
<accession>A0ABZ2KJ56</accession>
<keyword evidence="1" id="KW-0472">Membrane</keyword>
<proteinExistence type="predicted"/>
<keyword evidence="3" id="KW-1185">Reference proteome</keyword>
<feature type="transmembrane region" description="Helical" evidence="1">
    <location>
        <begin position="28"/>
        <end position="47"/>
    </location>
</feature>
<organism evidence="2 3">
    <name type="scientific">Pendulispora brunnea</name>
    <dbReference type="NCBI Taxonomy" id="2905690"/>
    <lineage>
        <taxon>Bacteria</taxon>
        <taxon>Pseudomonadati</taxon>
        <taxon>Myxococcota</taxon>
        <taxon>Myxococcia</taxon>
        <taxon>Myxococcales</taxon>
        <taxon>Sorangiineae</taxon>
        <taxon>Pendulisporaceae</taxon>
        <taxon>Pendulispora</taxon>
    </lineage>
</organism>
<reference evidence="2 3" key="1">
    <citation type="submission" date="2021-12" db="EMBL/GenBank/DDBJ databases">
        <title>Discovery of the Pendulisporaceae a myxobacterial family with distinct sporulation behavior and unique specialized metabolism.</title>
        <authorList>
            <person name="Garcia R."/>
            <person name="Popoff A."/>
            <person name="Bader C.D."/>
            <person name="Loehr J."/>
            <person name="Walesch S."/>
            <person name="Walt C."/>
            <person name="Boldt J."/>
            <person name="Bunk B."/>
            <person name="Haeckl F.J.F.P.J."/>
            <person name="Gunesch A.P."/>
            <person name="Birkelbach J."/>
            <person name="Nuebel U."/>
            <person name="Pietschmann T."/>
            <person name="Bach T."/>
            <person name="Mueller R."/>
        </authorList>
    </citation>
    <scope>NUCLEOTIDE SEQUENCE [LARGE SCALE GENOMIC DNA]</scope>
    <source>
        <strain evidence="2 3">MSr12523</strain>
    </source>
</reference>
<sequence length="72" mass="7787">MSKVLFAIFLVITLIAFGGMLTFAMGMALVALLPALILLGPPLFLLWRVQKAEEAAEVEAMRAADAQRSPLK</sequence>
<name>A0ABZ2KJ56_9BACT</name>
<dbReference type="EMBL" id="CP089982">
    <property type="protein sequence ID" value="WXA97358.1"/>
    <property type="molecule type" value="Genomic_DNA"/>
</dbReference>
<gene>
    <name evidence="2" type="ORF">LZC95_10975</name>
</gene>